<dbReference type="SUPFAM" id="SSF48008">
    <property type="entry name" value="GntR ligand-binding domain-like"/>
    <property type="match status" value="1"/>
</dbReference>
<dbReference type="PROSITE" id="PS50949">
    <property type="entry name" value="HTH_GNTR"/>
    <property type="match status" value="1"/>
</dbReference>
<evidence type="ECO:0000256" key="4">
    <source>
        <dbReference type="SAM" id="MobiDB-lite"/>
    </source>
</evidence>
<evidence type="ECO:0000256" key="2">
    <source>
        <dbReference type="ARBA" id="ARBA00023125"/>
    </source>
</evidence>
<dbReference type="SMART" id="SM00345">
    <property type="entry name" value="HTH_GNTR"/>
    <property type="match status" value="1"/>
</dbReference>
<dbReference type="Gene3D" id="1.20.120.530">
    <property type="entry name" value="GntR ligand-binding domain-like"/>
    <property type="match status" value="1"/>
</dbReference>
<dbReference type="RefSeq" id="WP_354144023.1">
    <property type="nucleotide sequence ID" value="NZ_JAZDQV010000003.1"/>
</dbReference>
<keyword evidence="7" id="KW-1185">Reference proteome</keyword>
<gene>
    <name evidence="6" type="ORF">VRS74_04385</name>
</gene>
<dbReference type="InterPro" id="IPR036388">
    <property type="entry name" value="WH-like_DNA-bd_sf"/>
</dbReference>
<dbReference type="EMBL" id="JAZDQV010000003">
    <property type="protein sequence ID" value="MEE1876920.1"/>
    <property type="molecule type" value="Genomic_DNA"/>
</dbReference>
<dbReference type="InterPro" id="IPR011711">
    <property type="entry name" value="GntR_C"/>
</dbReference>
<dbReference type="Pfam" id="PF00392">
    <property type="entry name" value="GntR"/>
    <property type="match status" value="1"/>
</dbReference>
<dbReference type="Pfam" id="PF07729">
    <property type="entry name" value="FCD"/>
    <property type="match status" value="1"/>
</dbReference>
<dbReference type="CDD" id="cd07377">
    <property type="entry name" value="WHTH_GntR"/>
    <property type="match status" value="1"/>
</dbReference>
<dbReference type="Gene3D" id="1.10.10.10">
    <property type="entry name" value="Winged helix-like DNA-binding domain superfamily/Winged helix DNA-binding domain"/>
    <property type="match status" value="1"/>
</dbReference>
<dbReference type="PANTHER" id="PTHR43537:SF52">
    <property type="entry name" value="FATTY ACID METABOLISM REGULATOR PROTEIN"/>
    <property type="match status" value="1"/>
</dbReference>
<dbReference type="PANTHER" id="PTHR43537">
    <property type="entry name" value="TRANSCRIPTIONAL REGULATOR, GNTR FAMILY"/>
    <property type="match status" value="1"/>
</dbReference>
<dbReference type="SMART" id="SM00895">
    <property type="entry name" value="FCD"/>
    <property type="match status" value="1"/>
</dbReference>
<dbReference type="PRINTS" id="PR00035">
    <property type="entry name" value="HTHGNTR"/>
</dbReference>
<evidence type="ECO:0000256" key="3">
    <source>
        <dbReference type="ARBA" id="ARBA00023163"/>
    </source>
</evidence>
<accession>A0ABU7GCU9</accession>
<dbReference type="InterPro" id="IPR036390">
    <property type="entry name" value="WH_DNA-bd_sf"/>
</dbReference>
<keyword evidence="1" id="KW-0805">Transcription regulation</keyword>
<feature type="region of interest" description="Disordered" evidence="4">
    <location>
        <begin position="1"/>
        <end position="23"/>
    </location>
</feature>
<keyword evidence="3" id="KW-0804">Transcription</keyword>
<name>A0ABU7GCU9_9SPHN</name>
<dbReference type="InterPro" id="IPR008920">
    <property type="entry name" value="TF_FadR/GntR_C"/>
</dbReference>
<dbReference type="InterPro" id="IPR000524">
    <property type="entry name" value="Tscrpt_reg_HTH_GntR"/>
</dbReference>
<sequence length="267" mass="29481">MARADDTGRGAGTRAAMPDLGQSEALRVPKTAELVADRIRKRIISGELAEGASLPPEGQLMEQFGISRPTLREAFRILEAERLISVSRGSRSGARVSQPQVSGVSRYASFVLQANEVTVPDIFEARLAIELFAVRGLSRRGGKVAVKPLRIEVDRLETLDRAGDTRGFIAALTEFHEHLVEQGGNRTLHFMIQMLHELMDEVKLRLIRRDAEGRVAESTTALKSLRKLLDLIEAGDGEAAAKHWRLHLINANKSWAYDGSLRDILAD</sequence>
<evidence type="ECO:0000313" key="6">
    <source>
        <dbReference type="EMBL" id="MEE1876920.1"/>
    </source>
</evidence>
<keyword evidence="2" id="KW-0238">DNA-binding</keyword>
<evidence type="ECO:0000259" key="5">
    <source>
        <dbReference type="PROSITE" id="PS50949"/>
    </source>
</evidence>
<protein>
    <submittedName>
        <fullName evidence="6">FCD domain-containing protein</fullName>
    </submittedName>
</protein>
<proteinExistence type="predicted"/>
<comment type="caution">
    <text evidence="6">The sequence shown here is derived from an EMBL/GenBank/DDBJ whole genome shotgun (WGS) entry which is preliminary data.</text>
</comment>
<dbReference type="Proteomes" id="UP001343492">
    <property type="component" value="Unassembled WGS sequence"/>
</dbReference>
<dbReference type="SUPFAM" id="SSF46785">
    <property type="entry name" value="Winged helix' DNA-binding domain"/>
    <property type="match status" value="1"/>
</dbReference>
<evidence type="ECO:0000313" key="7">
    <source>
        <dbReference type="Proteomes" id="UP001343492"/>
    </source>
</evidence>
<feature type="domain" description="HTH gntR-type" evidence="5">
    <location>
        <begin position="29"/>
        <end position="99"/>
    </location>
</feature>
<evidence type="ECO:0000256" key="1">
    <source>
        <dbReference type="ARBA" id="ARBA00023015"/>
    </source>
</evidence>
<organism evidence="6 7">
    <name type="scientific">Altererythrobacter litoralis</name>
    <dbReference type="NCBI Taxonomy" id="3113904"/>
    <lineage>
        <taxon>Bacteria</taxon>
        <taxon>Pseudomonadati</taxon>
        <taxon>Pseudomonadota</taxon>
        <taxon>Alphaproteobacteria</taxon>
        <taxon>Sphingomonadales</taxon>
        <taxon>Erythrobacteraceae</taxon>
        <taxon>Altererythrobacter</taxon>
    </lineage>
</organism>
<reference evidence="6 7" key="1">
    <citation type="submission" date="2024-01" db="EMBL/GenBank/DDBJ databases">
        <title>The genome sequence of Erythrobacteraceae sp. strain 1XM1-14.</title>
        <authorList>
            <person name="Liu Y."/>
        </authorList>
    </citation>
    <scope>NUCLEOTIDE SEQUENCE [LARGE SCALE GENOMIC DNA]</scope>
    <source>
        <strain evidence="6 7">1XM1-14</strain>
    </source>
</reference>